<organism evidence="6 7">
    <name type="scientific">Keguizhuia sedimenti</name>
    <dbReference type="NCBI Taxonomy" id="3064264"/>
    <lineage>
        <taxon>Bacteria</taxon>
        <taxon>Pseudomonadati</taxon>
        <taxon>Pseudomonadota</taxon>
        <taxon>Betaproteobacteria</taxon>
        <taxon>Burkholderiales</taxon>
        <taxon>Oxalobacteraceae</taxon>
        <taxon>Keguizhuia</taxon>
    </lineage>
</organism>
<dbReference type="InterPro" id="IPR017508">
    <property type="entry name" value="HipA_N1"/>
</dbReference>
<evidence type="ECO:0000256" key="3">
    <source>
        <dbReference type="ARBA" id="ARBA00022777"/>
    </source>
</evidence>
<accession>A0ABU1BSL6</accession>
<name>A0ABU1BSL6_9BURK</name>
<evidence type="ECO:0000313" key="7">
    <source>
        <dbReference type="Proteomes" id="UP001225596"/>
    </source>
</evidence>
<keyword evidence="3" id="KW-0418">Kinase</keyword>
<dbReference type="InterPro" id="IPR052028">
    <property type="entry name" value="HipA_Ser/Thr_kinase"/>
</dbReference>
<feature type="domain" description="HipA-like C-terminal" evidence="4">
    <location>
        <begin position="147"/>
        <end position="379"/>
    </location>
</feature>
<evidence type="ECO:0000256" key="2">
    <source>
        <dbReference type="ARBA" id="ARBA00022679"/>
    </source>
</evidence>
<dbReference type="CDD" id="cd17793">
    <property type="entry name" value="HipA"/>
    <property type="match status" value="1"/>
</dbReference>
<dbReference type="Proteomes" id="UP001225596">
    <property type="component" value="Unassembled WGS sequence"/>
</dbReference>
<comment type="caution">
    <text evidence="6">The sequence shown here is derived from an EMBL/GenBank/DDBJ whole genome shotgun (WGS) entry which is preliminary data.</text>
</comment>
<feature type="domain" description="HipA N-terminal subdomain 1" evidence="5">
    <location>
        <begin position="6"/>
        <end position="100"/>
    </location>
</feature>
<keyword evidence="2" id="KW-0808">Transferase</keyword>
<dbReference type="RefSeq" id="WP_338438018.1">
    <property type="nucleotide sequence ID" value="NZ_JAUYVH010000015.1"/>
</dbReference>
<dbReference type="PANTHER" id="PTHR37419">
    <property type="entry name" value="SERINE/THREONINE-PROTEIN KINASE TOXIN HIPA"/>
    <property type="match status" value="1"/>
</dbReference>
<reference evidence="6 7" key="1">
    <citation type="submission" date="2023-08" db="EMBL/GenBank/DDBJ databases">
        <title>Oxalobacteraceae gen .nov., isolated from river sludge outside the plant.</title>
        <authorList>
            <person name="Zhao S.Y."/>
        </authorList>
    </citation>
    <scope>NUCLEOTIDE SEQUENCE [LARGE SCALE GENOMIC DNA]</scope>
    <source>
        <strain evidence="6 7">R-40</strain>
    </source>
</reference>
<evidence type="ECO:0000313" key="6">
    <source>
        <dbReference type="EMBL" id="MDQ9172022.1"/>
    </source>
</evidence>
<evidence type="ECO:0000256" key="1">
    <source>
        <dbReference type="ARBA" id="ARBA00010164"/>
    </source>
</evidence>
<gene>
    <name evidence="6" type="ORF">Q8A64_16525</name>
</gene>
<evidence type="ECO:0000259" key="5">
    <source>
        <dbReference type="Pfam" id="PF13657"/>
    </source>
</evidence>
<keyword evidence="7" id="KW-1185">Reference proteome</keyword>
<dbReference type="EMBL" id="JAUYVH010000015">
    <property type="protein sequence ID" value="MDQ9172022.1"/>
    <property type="molecule type" value="Genomic_DNA"/>
</dbReference>
<evidence type="ECO:0000259" key="4">
    <source>
        <dbReference type="Pfam" id="PF07804"/>
    </source>
</evidence>
<dbReference type="NCBIfam" id="TIGR03071">
    <property type="entry name" value="couple_hipA"/>
    <property type="match status" value="1"/>
</dbReference>
<dbReference type="PANTHER" id="PTHR37419:SF1">
    <property type="entry name" value="SERINE_THREONINE-PROTEIN KINASE TOXIN HIPA"/>
    <property type="match status" value="1"/>
</dbReference>
<dbReference type="Gene3D" id="1.10.1070.20">
    <property type="match status" value="1"/>
</dbReference>
<dbReference type="Pfam" id="PF07804">
    <property type="entry name" value="HipA_C"/>
    <property type="match status" value="1"/>
</dbReference>
<protein>
    <submittedName>
        <fullName evidence="6">Type II toxin-antitoxin system HipA family toxin</fullName>
    </submittedName>
</protein>
<sequence>MSGRVLSVYMGTDLVGILYDTEPISFAYDASWLSHPQARPLSDDIPLQEGRNDSAFVYAFFENLLPEGEQRKLISLKYQVSTVFGMLARVGGDTAGSIALLLPGEAPEKPSFQKMTWQEIDSLIHANGTEPQDEFKEIDNKLPKPRLSISGAQFKLLLSIDDDGSPLYPLGATPSTHIVKPDIVHGAAKLFATAANETIVMTAARLSGLPCAHVFYQPIVKACMVERYDRVKQPDGSLRKLWQADFCQLLGKPSDIKYEHDKGPTFAECYFLLKEKSARQAVDLKNLLRWLFFNLYVGNNDSHTKNLSLIATDEGLRLAPFYDLMCTQMYSGLSNNFAFSIGGEFSPGRLKKGHIIALAETLDIKSGYLLKIAREMADLVGQSIPQAAEMILPHVNHAGEVMIGRLQQTVSHIINKTSDRIWGADT</sequence>
<dbReference type="Pfam" id="PF13657">
    <property type="entry name" value="Couple_hipA"/>
    <property type="match status" value="1"/>
</dbReference>
<comment type="similarity">
    <text evidence="1">Belongs to the HipA Ser/Thr kinase family.</text>
</comment>
<dbReference type="InterPro" id="IPR012893">
    <property type="entry name" value="HipA-like_C"/>
</dbReference>
<proteinExistence type="inferred from homology"/>